<protein>
    <submittedName>
        <fullName evidence="1">Uncharacterized protein</fullName>
    </submittedName>
</protein>
<evidence type="ECO:0000313" key="2">
    <source>
        <dbReference type="Proteomes" id="UP001279734"/>
    </source>
</evidence>
<organism evidence="1 2">
    <name type="scientific">Nepenthes gracilis</name>
    <name type="common">Slender pitcher plant</name>
    <dbReference type="NCBI Taxonomy" id="150966"/>
    <lineage>
        <taxon>Eukaryota</taxon>
        <taxon>Viridiplantae</taxon>
        <taxon>Streptophyta</taxon>
        <taxon>Embryophyta</taxon>
        <taxon>Tracheophyta</taxon>
        <taxon>Spermatophyta</taxon>
        <taxon>Magnoliopsida</taxon>
        <taxon>eudicotyledons</taxon>
        <taxon>Gunneridae</taxon>
        <taxon>Pentapetalae</taxon>
        <taxon>Caryophyllales</taxon>
        <taxon>Nepenthaceae</taxon>
        <taxon>Nepenthes</taxon>
    </lineage>
</organism>
<dbReference type="Proteomes" id="UP001279734">
    <property type="component" value="Unassembled WGS sequence"/>
</dbReference>
<accession>A0AAD3TFV8</accession>
<keyword evidence="2" id="KW-1185">Reference proteome</keyword>
<dbReference type="EMBL" id="BSYO01000035">
    <property type="protein sequence ID" value="GMH28657.1"/>
    <property type="molecule type" value="Genomic_DNA"/>
</dbReference>
<comment type="caution">
    <text evidence="1">The sequence shown here is derived from an EMBL/GenBank/DDBJ whole genome shotgun (WGS) entry which is preliminary data.</text>
</comment>
<reference evidence="1" key="1">
    <citation type="submission" date="2023-05" db="EMBL/GenBank/DDBJ databases">
        <title>Nepenthes gracilis genome sequencing.</title>
        <authorList>
            <person name="Fukushima K."/>
        </authorList>
    </citation>
    <scope>NUCLEOTIDE SEQUENCE</scope>
    <source>
        <strain evidence="1">SING2019-196</strain>
    </source>
</reference>
<proteinExistence type="predicted"/>
<name>A0AAD3TFV8_NEPGR</name>
<dbReference type="AlphaFoldDB" id="A0AAD3TFV8"/>
<evidence type="ECO:0000313" key="1">
    <source>
        <dbReference type="EMBL" id="GMH28657.1"/>
    </source>
</evidence>
<sequence length="66" mass="7740">MQTSTLQIAQKNSVFSKLVKLQKLMEAHLPLFRCTGQTADRNETRNLHWTFKQELERLWLRILGAA</sequence>
<gene>
    <name evidence="1" type="ORF">Nepgr_030500</name>
</gene>